<proteinExistence type="predicted"/>
<keyword evidence="1" id="KW-0175">Coiled coil</keyword>
<gene>
    <name evidence="2" type="ORF">HUG15_05455</name>
    <name evidence="3" type="ORF">HUG15_05785</name>
</gene>
<keyword evidence="4" id="KW-1185">Reference proteome</keyword>
<evidence type="ECO:0000313" key="2">
    <source>
        <dbReference type="EMBL" id="QQK75105.1"/>
    </source>
</evidence>
<evidence type="ECO:0000313" key="3">
    <source>
        <dbReference type="EMBL" id="QQK75165.1"/>
    </source>
</evidence>
<organism evidence="2 4">
    <name type="scientific">Salicibibacter cibarius</name>
    <dbReference type="NCBI Taxonomy" id="2743000"/>
    <lineage>
        <taxon>Bacteria</taxon>
        <taxon>Bacillati</taxon>
        <taxon>Bacillota</taxon>
        <taxon>Bacilli</taxon>
        <taxon>Bacillales</taxon>
        <taxon>Bacillaceae</taxon>
        <taxon>Salicibibacter</taxon>
    </lineage>
</organism>
<dbReference type="EMBL" id="CP054705">
    <property type="protein sequence ID" value="QQK75105.1"/>
    <property type="molecule type" value="Genomic_DNA"/>
</dbReference>
<sequence>MSVQPQQMMQQWADMNEKLQEQIEKQGEIIDRLGEQLSTQDEAVAERLQAIEDRLDEPIDTRLTGRNVELITIAEQVEIRDENVHPFSFNIPAGLSDFDIIFTDTHATNTGGNRYTSFDLYFSIYRHSTWAFGDFSVFADDGDFYNWVTRTWDFSNLRRLRTKLPANTGREGENRKRLTLEQMLRAADHEFFVNQSLQETSFADADFPVEDMKRSVLSNDRMHFNVQFDGLPEEDDIQGSISVIFRGYY</sequence>
<feature type="coiled-coil region" evidence="1">
    <location>
        <begin position="9"/>
        <end position="36"/>
    </location>
</feature>
<protein>
    <submittedName>
        <fullName evidence="2">Uncharacterized protein</fullName>
    </submittedName>
</protein>
<evidence type="ECO:0000256" key="1">
    <source>
        <dbReference type="SAM" id="Coils"/>
    </source>
</evidence>
<accession>A0A7T6Z166</accession>
<reference evidence="2 4" key="1">
    <citation type="submission" date="2020-06" db="EMBL/GenBank/DDBJ databases">
        <title>Genomic analysis of Salicibibacter sp. NKC5-3.</title>
        <authorList>
            <person name="Oh Y.J."/>
        </authorList>
    </citation>
    <scope>NUCLEOTIDE SEQUENCE [LARGE SCALE GENOMIC DNA]</scope>
    <source>
        <strain evidence="2 4">NKC5-3</strain>
    </source>
</reference>
<dbReference type="EMBL" id="CP054705">
    <property type="protein sequence ID" value="QQK75165.1"/>
    <property type="molecule type" value="Genomic_DNA"/>
</dbReference>
<dbReference type="Proteomes" id="UP000595823">
    <property type="component" value="Chromosome"/>
</dbReference>
<evidence type="ECO:0000313" key="4">
    <source>
        <dbReference type="Proteomes" id="UP000595823"/>
    </source>
</evidence>
<dbReference type="RefSeq" id="WP_200127708.1">
    <property type="nucleotide sequence ID" value="NZ_CP054705.1"/>
</dbReference>
<dbReference type="AlphaFoldDB" id="A0A7T6Z166"/>
<dbReference type="KEGG" id="scia:HUG15_05455"/>
<name>A0A7T6Z166_9BACI</name>
<dbReference type="KEGG" id="scia:HUG15_05785"/>